<gene>
    <name evidence="4" type="ORF">EP47_08240</name>
</gene>
<evidence type="ECO:0000256" key="1">
    <source>
        <dbReference type="ARBA" id="ARBA00005125"/>
    </source>
</evidence>
<dbReference type="STRING" id="1498499.EP47_08240"/>
<dbReference type="OrthoDB" id="9801056at2"/>
<dbReference type="InterPro" id="IPR036291">
    <property type="entry name" value="NAD(P)-bd_dom_sf"/>
</dbReference>
<comment type="caution">
    <text evidence="4">The sequence shown here is derived from an EMBL/GenBank/DDBJ whole genome shotgun (WGS) entry which is preliminary data.</text>
</comment>
<organism evidence="4 5">
    <name type="scientific">Legionella norrlandica</name>
    <dbReference type="NCBI Taxonomy" id="1498499"/>
    <lineage>
        <taxon>Bacteria</taxon>
        <taxon>Pseudomonadati</taxon>
        <taxon>Pseudomonadota</taxon>
        <taxon>Gammaproteobacteria</taxon>
        <taxon>Legionellales</taxon>
        <taxon>Legionellaceae</taxon>
        <taxon>Legionella</taxon>
    </lineage>
</organism>
<sequence>MLYVVTGATGCLGMNLTNRLLQEGNKVIALGRNRQLGNILTQLGAQFIEVDLKEKEHLRKITRRAQVIFHCAALSSPWGPWDKFYQSNVVGTQNVIEATPDNSRLIHVSSPSIYFDFKEKHQIKENDPLPTIPANYYIKSKLLAESLIDKAYLEKDLKVITLRPRAIIGPFDRAIIPRLLQAERKGILPLIGSGEQIIDITYVDNVVESLILAANASHKFYGKKYNITNNEPKSLITILKLLYRALNKSLKVKQISYAFAKRIAYCLEIIHHLPFLGEPSITRYSCGVLALGQTLNIDAAKQDLHYKPIVSIEEGIHRYANWYQSSC</sequence>
<dbReference type="SUPFAM" id="SSF51735">
    <property type="entry name" value="NAD(P)-binding Rossmann-fold domains"/>
    <property type="match status" value="1"/>
</dbReference>
<dbReference type="Proteomes" id="UP000054422">
    <property type="component" value="Unassembled WGS sequence"/>
</dbReference>
<comment type="similarity">
    <text evidence="2">Belongs to the NAD(P)-dependent epimerase/dehydratase family.</text>
</comment>
<dbReference type="PANTHER" id="PTHR43000">
    <property type="entry name" value="DTDP-D-GLUCOSE 4,6-DEHYDRATASE-RELATED"/>
    <property type="match status" value="1"/>
</dbReference>
<dbReference type="Gene3D" id="3.40.50.720">
    <property type="entry name" value="NAD(P)-binding Rossmann-like Domain"/>
    <property type="match status" value="1"/>
</dbReference>
<comment type="pathway">
    <text evidence="1">Bacterial outer membrane biogenesis; LPS O-antigen biosynthesis.</text>
</comment>
<reference evidence="4 5" key="1">
    <citation type="submission" date="2014-05" db="EMBL/GenBank/DDBJ databases">
        <authorList>
            <person name="Rizzardi K."/>
            <person name="Winiecka-Krusnell J."/>
            <person name="Ramliden M."/>
            <person name="Alm E."/>
            <person name="Andersson S."/>
            <person name="Byfors S."/>
        </authorList>
    </citation>
    <scope>NUCLEOTIDE SEQUENCE [LARGE SCALE GENOMIC DNA]</scope>
    <source>
        <strain evidence="4 5">LEGN</strain>
    </source>
</reference>
<evidence type="ECO:0000256" key="2">
    <source>
        <dbReference type="ARBA" id="ARBA00007637"/>
    </source>
</evidence>
<dbReference type="AlphaFoldDB" id="A0A0A2SSL0"/>
<proteinExistence type="inferred from homology"/>
<dbReference type="RefSeq" id="WP_035887279.1">
    <property type="nucleotide sequence ID" value="NZ_JNCF01000005.1"/>
</dbReference>
<feature type="domain" description="NAD-dependent epimerase/dehydratase" evidence="3">
    <location>
        <begin position="4"/>
        <end position="227"/>
    </location>
</feature>
<dbReference type="InterPro" id="IPR001509">
    <property type="entry name" value="Epimerase_deHydtase"/>
</dbReference>
<accession>A0A0A2SSL0</accession>
<evidence type="ECO:0000313" key="4">
    <source>
        <dbReference type="EMBL" id="KGP64120.1"/>
    </source>
</evidence>
<evidence type="ECO:0000313" key="5">
    <source>
        <dbReference type="Proteomes" id="UP000054422"/>
    </source>
</evidence>
<dbReference type="Pfam" id="PF01370">
    <property type="entry name" value="Epimerase"/>
    <property type="match status" value="1"/>
</dbReference>
<keyword evidence="5" id="KW-1185">Reference proteome</keyword>
<dbReference type="EMBL" id="JNCF01000005">
    <property type="protein sequence ID" value="KGP64120.1"/>
    <property type="molecule type" value="Genomic_DNA"/>
</dbReference>
<evidence type="ECO:0000259" key="3">
    <source>
        <dbReference type="Pfam" id="PF01370"/>
    </source>
</evidence>
<protein>
    <submittedName>
        <fullName evidence="4">3-beta hydroxysteroid dehydrogenase</fullName>
    </submittedName>
</protein>
<name>A0A0A2SSL0_9GAMM</name>